<accession>A0A6J4UHS2</accession>
<dbReference type="EMBL" id="CADCWG010000097">
    <property type="protein sequence ID" value="CAA9548412.1"/>
    <property type="molecule type" value="Genomic_DNA"/>
</dbReference>
<dbReference type="PANTHER" id="PTHR42951">
    <property type="entry name" value="METALLO-BETA-LACTAMASE DOMAIN-CONTAINING"/>
    <property type="match status" value="1"/>
</dbReference>
<dbReference type="PANTHER" id="PTHR42951:SF17">
    <property type="entry name" value="METALLO-BETA-LACTAMASE DOMAIN-CONTAINING PROTEIN"/>
    <property type="match status" value="1"/>
</dbReference>
<dbReference type="Gene3D" id="3.60.15.10">
    <property type="entry name" value="Ribonuclease Z/Hydroxyacylglutathione hydrolase-like"/>
    <property type="match status" value="1"/>
</dbReference>
<reference evidence="2" key="1">
    <citation type="submission" date="2020-02" db="EMBL/GenBank/DDBJ databases">
        <authorList>
            <person name="Meier V. D."/>
        </authorList>
    </citation>
    <scope>NUCLEOTIDE SEQUENCE</scope>
    <source>
        <strain evidence="2">AVDCRST_MAG49</strain>
    </source>
</reference>
<evidence type="ECO:0000313" key="2">
    <source>
        <dbReference type="EMBL" id="CAA9548412.1"/>
    </source>
</evidence>
<dbReference type="InterPro" id="IPR001279">
    <property type="entry name" value="Metallo-B-lactamas"/>
</dbReference>
<dbReference type="InterPro" id="IPR050855">
    <property type="entry name" value="NDM-1-like"/>
</dbReference>
<proteinExistence type="predicted"/>
<evidence type="ECO:0000259" key="1">
    <source>
        <dbReference type="SMART" id="SM00849"/>
    </source>
</evidence>
<dbReference type="SUPFAM" id="SSF56281">
    <property type="entry name" value="Metallo-hydrolase/oxidoreductase"/>
    <property type="match status" value="1"/>
</dbReference>
<protein>
    <recommendedName>
        <fullName evidence="1">Metallo-beta-lactamase domain-containing protein</fullName>
    </recommendedName>
</protein>
<sequence>MASRIVPIRCPYGTTAVMAYLVLGAEPALVDTGDATHARGPIAMALREHGLDLGDVRTVVNTHGHYDHAGGNAAVAAIRPPGSVGNARPAVLIHEAGGALLADAAPHLEGYFTAAARLLAQPAQEATLRAGFATLWGGPSTPTRTLADGDRVDLGGGVVLDVLHLPGHADDHVGLFWEREGVLIAGDAAQGTGSRVGGGPLYFGSVRMARASLARLLAVPFRTLHVSHPFGMLGTDDRATTYGAAGGRAFLAASLDVLDTTEAAVRAALRRRPAEPFPAFARAVTAELERAGRWPLRPDPQTGVPPNAAPTLAGIVAEVDGG</sequence>
<name>A0A6J4UHS2_9BACT</name>
<feature type="domain" description="Metallo-beta-lactamase" evidence="1">
    <location>
        <begin position="16"/>
        <end position="228"/>
    </location>
</feature>
<dbReference type="Pfam" id="PF00753">
    <property type="entry name" value="Lactamase_B"/>
    <property type="match status" value="1"/>
</dbReference>
<organism evidence="2">
    <name type="scientific">uncultured Thermomicrobiales bacterium</name>
    <dbReference type="NCBI Taxonomy" id="1645740"/>
    <lineage>
        <taxon>Bacteria</taxon>
        <taxon>Pseudomonadati</taxon>
        <taxon>Thermomicrobiota</taxon>
        <taxon>Thermomicrobia</taxon>
        <taxon>Thermomicrobiales</taxon>
        <taxon>environmental samples</taxon>
    </lineage>
</organism>
<dbReference type="SMART" id="SM00849">
    <property type="entry name" value="Lactamase_B"/>
    <property type="match status" value="1"/>
</dbReference>
<dbReference type="InterPro" id="IPR036866">
    <property type="entry name" value="RibonucZ/Hydroxyglut_hydro"/>
</dbReference>
<dbReference type="AlphaFoldDB" id="A0A6J4UHS2"/>
<gene>
    <name evidence="2" type="ORF">AVDCRST_MAG49-1554</name>
</gene>